<dbReference type="InterPro" id="IPR005625">
    <property type="entry name" value="PepSY-ass_TM"/>
</dbReference>
<keyword evidence="1" id="KW-1133">Transmembrane helix</keyword>
<dbReference type="Pfam" id="PF03929">
    <property type="entry name" value="PepSY_TM"/>
    <property type="match status" value="1"/>
</dbReference>
<organism evidence="2 3">
    <name type="scientific">Vogesella alkaliphila</name>
    <dbReference type="NCBI Taxonomy" id="1193621"/>
    <lineage>
        <taxon>Bacteria</taxon>
        <taxon>Pseudomonadati</taxon>
        <taxon>Pseudomonadota</taxon>
        <taxon>Betaproteobacteria</taxon>
        <taxon>Neisseriales</taxon>
        <taxon>Chromobacteriaceae</taxon>
        <taxon>Vogesella</taxon>
    </lineage>
</organism>
<accession>A0ABQ2YU60</accession>
<dbReference type="Proteomes" id="UP000600877">
    <property type="component" value="Unassembled WGS sequence"/>
</dbReference>
<evidence type="ECO:0008006" key="4">
    <source>
        <dbReference type="Google" id="ProtNLM"/>
    </source>
</evidence>
<keyword evidence="3" id="KW-1185">Reference proteome</keyword>
<feature type="transmembrane region" description="Helical" evidence="1">
    <location>
        <begin position="174"/>
        <end position="199"/>
    </location>
</feature>
<evidence type="ECO:0000313" key="2">
    <source>
        <dbReference type="EMBL" id="GGX92848.1"/>
    </source>
</evidence>
<evidence type="ECO:0000256" key="1">
    <source>
        <dbReference type="SAM" id="Phobius"/>
    </source>
</evidence>
<comment type="caution">
    <text evidence="2">The sequence shown here is derived from an EMBL/GenBank/DDBJ whole genome shotgun (WGS) entry which is preliminary data.</text>
</comment>
<reference evidence="3" key="1">
    <citation type="journal article" date="2019" name="Int. J. Syst. Evol. Microbiol.">
        <title>The Global Catalogue of Microorganisms (GCM) 10K type strain sequencing project: providing services to taxonomists for standard genome sequencing and annotation.</title>
        <authorList>
            <consortium name="The Broad Institute Genomics Platform"/>
            <consortium name="The Broad Institute Genome Sequencing Center for Infectious Disease"/>
            <person name="Wu L."/>
            <person name="Ma J."/>
        </authorList>
    </citation>
    <scope>NUCLEOTIDE SEQUENCE [LARGE SCALE GENOMIC DNA]</scope>
    <source>
        <strain evidence="3">KCTC 32041</strain>
    </source>
</reference>
<dbReference type="PANTHER" id="PTHR34219">
    <property type="entry name" value="IRON-REGULATED INNER MEMBRANE PROTEIN-RELATED"/>
    <property type="match status" value="1"/>
</dbReference>
<dbReference type="EMBL" id="BMYW01000006">
    <property type="protein sequence ID" value="GGX92848.1"/>
    <property type="molecule type" value="Genomic_DNA"/>
</dbReference>
<dbReference type="RefSeq" id="WP_189374075.1">
    <property type="nucleotide sequence ID" value="NZ_BMYW01000006.1"/>
</dbReference>
<feature type="transmembrane region" description="Helical" evidence="1">
    <location>
        <begin position="131"/>
        <end position="153"/>
    </location>
</feature>
<proteinExistence type="predicted"/>
<feature type="transmembrane region" description="Helical" evidence="1">
    <location>
        <begin position="322"/>
        <end position="343"/>
    </location>
</feature>
<keyword evidence="1" id="KW-0472">Membrane</keyword>
<gene>
    <name evidence="2" type="ORF">GCM10011290_20880</name>
</gene>
<keyword evidence="1" id="KW-0812">Transmembrane</keyword>
<sequence>MKRYLILLHRYLGLGCACFLLLLGLSGSLLVFRAEIETASGLRPAPAANVASYQALADAVLARYPGADFNLRFAAAGEAVQVRLHLPDAERRLWLDGGSAGIASDQAAGQGLFDWLLQLHETLLLGEAGEMLGGICALLLMLLAVSGLVYWWPRDWSRAWQLRRGKGARVWLSDLHRLVGMGSSVLLLCAGLTGAYQVFNQPVNNWINGWYGYRAPAKIKLNPAPGATRLPLDVLVASAAQVMPGARLVDIKYESKPGKPLLLRWRQVGELHPNGRSNVEIDPYSGKLLRVTPVAQAAPAVRLTTWVYGLHTGSLGGWPLRVLLMLAGLGLALLSASGMYQWLARRRKQTQARTATLAASRA</sequence>
<evidence type="ECO:0000313" key="3">
    <source>
        <dbReference type="Proteomes" id="UP000600877"/>
    </source>
</evidence>
<name>A0ABQ2YU60_9NEIS</name>
<dbReference type="PANTHER" id="PTHR34219:SF3">
    <property type="entry name" value="BLL7967 PROTEIN"/>
    <property type="match status" value="1"/>
</dbReference>
<protein>
    <recommendedName>
        <fullName evidence="4">PepSY domain-containing protein</fullName>
    </recommendedName>
</protein>